<evidence type="ECO:0000259" key="4">
    <source>
        <dbReference type="PROSITE" id="PS50995"/>
    </source>
</evidence>
<keyword evidence="2" id="KW-0238">DNA-binding</keyword>
<dbReference type="Gene3D" id="1.10.10.10">
    <property type="entry name" value="Winged helix-like DNA-binding domain superfamily/Winged helix DNA-binding domain"/>
    <property type="match status" value="1"/>
</dbReference>
<dbReference type="RefSeq" id="WP_186887798.1">
    <property type="nucleotide sequence ID" value="NZ_JACONZ010000002.1"/>
</dbReference>
<organism evidence="5 6">
    <name type="scientific">Anaerofilum hominis</name>
    <dbReference type="NCBI Taxonomy" id="2763016"/>
    <lineage>
        <taxon>Bacteria</taxon>
        <taxon>Bacillati</taxon>
        <taxon>Bacillota</taxon>
        <taxon>Clostridia</taxon>
        <taxon>Eubacteriales</taxon>
        <taxon>Oscillospiraceae</taxon>
        <taxon>Anaerofilum</taxon>
    </lineage>
</organism>
<comment type="caution">
    <text evidence="5">The sequence shown here is derived from an EMBL/GenBank/DDBJ whole genome shotgun (WGS) entry which is preliminary data.</text>
</comment>
<keyword evidence="1" id="KW-0805">Transcription regulation</keyword>
<evidence type="ECO:0000256" key="3">
    <source>
        <dbReference type="ARBA" id="ARBA00023163"/>
    </source>
</evidence>
<dbReference type="PROSITE" id="PS50995">
    <property type="entry name" value="HTH_MARR_2"/>
    <property type="match status" value="1"/>
</dbReference>
<dbReference type="InterPro" id="IPR000835">
    <property type="entry name" value="HTH_MarR-typ"/>
</dbReference>
<dbReference type="Pfam" id="PF12802">
    <property type="entry name" value="MarR_2"/>
    <property type="match status" value="1"/>
</dbReference>
<proteinExistence type="predicted"/>
<dbReference type="PANTHER" id="PTHR42756:SF1">
    <property type="entry name" value="TRANSCRIPTIONAL REPRESSOR OF EMRAB OPERON"/>
    <property type="match status" value="1"/>
</dbReference>
<dbReference type="SMART" id="SM00347">
    <property type="entry name" value="HTH_MARR"/>
    <property type="match status" value="1"/>
</dbReference>
<keyword evidence="3" id="KW-0804">Transcription</keyword>
<name>A0A923I703_9FIRM</name>
<feature type="domain" description="HTH marR-type" evidence="4">
    <location>
        <begin position="1"/>
        <end position="147"/>
    </location>
</feature>
<dbReference type="InterPro" id="IPR036390">
    <property type="entry name" value="WH_DNA-bd_sf"/>
</dbReference>
<accession>A0A923I703</accession>
<dbReference type="EMBL" id="JACONZ010000002">
    <property type="protein sequence ID" value="MBC5581446.1"/>
    <property type="molecule type" value="Genomic_DNA"/>
</dbReference>
<keyword evidence="6" id="KW-1185">Reference proteome</keyword>
<dbReference type="SUPFAM" id="SSF46785">
    <property type="entry name" value="Winged helix' DNA-binding domain"/>
    <property type="match status" value="1"/>
</dbReference>
<evidence type="ECO:0000313" key="6">
    <source>
        <dbReference type="Proteomes" id="UP000659630"/>
    </source>
</evidence>
<reference evidence="5" key="1">
    <citation type="submission" date="2020-08" db="EMBL/GenBank/DDBJ databases">
        <title>Genome public.</title>
        <authorList>
            <person name="Liu C."/>
            <person name="Sun Q."/>
        </authorList>
    </citation>
    <scope>NUCLEOTIDE SEQUENCE</scope>
    <source>
        <strain evidence="5">BX8</strain>
    </source>
</reference>
<dbReference type="PANTHER" id="PTHR42756">
    <property type="entry name" value="TRANSCRIPTIONAL REGULATOR, MARR"/>
    <property type="match status" value="1"/>
</dbReference>
<sequence length="162" mass="19120">MKYEKELRELSDMVDNLYMHGRLMRSAENKPRYYGSDILLFPNEVYTLKAIAQEEGINQTELSEKMFRTKGATSAVVQKLVQKGLVVQVDGETDSRISRLYPTEKGREVYQNHLEYDMRYLEHLSKRLDISLEELAQVNRVLRLMNWDFVQRRRRGETIAAE</sequence>
<dbReference type="Proteomes" id="UP000659630">
    <property type="component" value="Unassembled WGS sequence"/>
</dbReference>
<evidence type="ECO:0000256" key="1">
    <source>
        <dbReference type="ARBA" id="ARBA00023015"/>
    </source>
</evidence>
<evidence type="ECO:0000256" key="2">
    <source>
        <dbReference type="ARBA" id="ARBA00023125"/>
    </source>
</evidence>
<protein>
    <submittedName>
        <fullName evidence="5">MarR family transcriptional regulator</fullName>
    </submittedName>
</protein>
<dbReference type="InterPro" id="IPR036388">
    <property type="entry name" value="WH-like_DNA-bd_sf"/>
</dbReference>
<dbReference type="GO" id="GO:0003700">
    <property type="term" value="F:DNA-binding transcription factor activity"/>
    <property type="evidence" value="ECO:0007669"/>
    <property type="project" value="InterPro"/>
</dbReference>
<evidence type="ECO:0000313" key="5">
    <source>
        <dbReference type="EMBL" id="MBC5581446.1"/>
    </source>
</evidence>
<dbReference type="AlphaFoldDB" id="A0A923I703"/>
<gene>
    <name evidence="5" type="ORF">H8S23_07970</name>
</gene>
<dbReference type="GO" id="GO:0003677">
    <property type="term" value="F:DNA binding"/>
    <property type="evidence" value="ECO:0007669"/>
    <property type="project" value="UniProtKB-KW"/>
</dbReference>